<evidence type="ECO:0000313" key="5">
    <source>
        <dbReference type="EMBL" id="TMW61437.1"/>
    </source>
</evidence>
<feature type="chain" id="PRO_5035452088" description="Chitin-binding type-4 domain-containing protein" evidence="4">
    <location>
        <begin position="22"/>
        <end position="296"/>
    </location>
</feature>
<dbReference type="PANTHER" id="PTHR36575">
    <property type="entry name" value="BINDING PROTEIN, PUTATIVE (AFU_ORTHOLOGUE AFUA_1G14430)-RELATED"/>
    <property type="match status" value="1"/>
</dbReference>
<comment type="caution">
    <text evidence="5">The sequence shown here is derived from an EMBL/GenBank/DDBJ whole genome shotgun (WGS) entry which is preliminary data.</text>
</comment>
<dbReference type="Proteomes" id="UP000794436">
    <property type="component" value="Unassembled WGS sequence"/>
</dbReference>
<evidence type="ECO:0000256" key="3">
    <source>
        <dbReference type="SAM" id="MobiDB-lite"/>
    </source>
</evidence>
<feature type="signal peptide" evidence="4">
    <location>
        <begin position="1"/>
        <end position="21"/>
    </location>
</feature>
<name>A0A8K1CFX8_PYTOL</name>
<evidence type="ECO:0000313" key="6">
    <source>
        <dbReference type="Proteomes" id="UP000794436"/>
    </source>
</evidence>
<evidence type="ECO:0008006" key="7">
    <source>
        <dbReference type="Google" id="ProtNLM"/>
    </source>
</evidence>
<dbReference type="AlphaFoldDB" id="A0A8K1CFX8"/>
<reference evidence="5" key="1">
    <citation type="submission" date="2019-03" db="EMBL/GenBank/DDBJ databases">
        <title>Long read genome sequence of the mycoparasitic Pythium oligandrum ATCC 38472 isolated from sugarbeet rhizosphere.</title>
        <authorList>
            <person name="Gaulin E."/>
        </authorList>
    </citation>
    <scope>NUCLEOTIDE SEQUENCE</scope>
    <source>
        <strain evidence="5">ATCC 38472_TT</strain>
    </source>
</reference>
<keyword evidence="2" id="KW-0186">Copper</keyword>
<evidence type="ECO:0000256" key="1">
    <source>
        <dbReference type="ARBA" id="ARBA00001973"/>
    </source>
</evidence>
<keyword evidence="6" id="KW-1185">Reference proteome</keyword>
<feature type="region of interest" description="Disordered" evidence="3">
    <location>
        <begin position="243"/>
        <end position="265"/>
    </location>
</feature>
<dbReference type="Gene3D" id="2.70.50.70">
    <property type="match status" value="1"/>
</dbReference>
<evidence type="ECO:0000256" key="2">
    <source>
        <dbReference type="ARBA" id="ARBA00023008"/>
    </source>
</evidence>
<dbReference type="OrthoDB" id="2342176at2759"/>
<comment type="cofactor">
    <cofactor evidence="1">
        <name>Cu(2+)</name>
        <dbReference type="ChEBI" id="CHEBI:29036"/>
    </cofactor>
</comment>
<feature type="compositionally biased region" description="Low complexity" evidence="3">
    <location>
        <begin position="245"/>
        <end position="261"/>
    </location>
</feature>
<sequence>MKSVAALAMLGSSLMAAQVQAHGYMTVPTPRYNGTFSDPTDINACDSDTPGHVTEFKSGEEIYVEWTRNNHIGGFIRYSIVPKGEIWPKSNFDKNTFYYTCRETNCDLKQCKGWDCPDDPGSIDYQIKCSTKVKLPDYLPAGDYVMQWAWHSVGSSENHIGWSTGTYKSCADIRLTTSGTGSKPKCPTFVGGDRVMALRGKGNDQCLFFDDNGLDKDFVKYDDAEGVKRYFEGLPKEIEQCRGVSTSAPTQSSAPTPQAPTGKYTWIGDKADPKTMTEWCNKNCPDFCPSMLCKAN</sequence>
<protein>
    <recommendedName>
        <fullName evidence="7">Chitin-binding type-4 domain-containing protein</fullName>
    </recommendedName>
</protein>
<proteinExistence type="predicted"/>
<gene>
    <name evidence="5" type="ORF">Poli38472_012628</name>
</gene>
<dbReference type="InterPro" id="IPR052282">
    <property type="entry name" value="Starch-active_LPMO"/>
</dbReference>
<dbReference type="EMBL" id="SPLM01000076">
    <property type="protein sequence ID" value="TMW61437.1"/>
    <property type="molecule type" value="Genomic_DNA"/>
</dbReference>
<accession>A0A8K1CFX8</accession>
<organism evidence="5 6">
    <name type="scientific">Pythium oligandrum</name>
    <name type="common">Mycoparasitic fungus</name>
    <dbReference type="NCBI Taxonomy" id="41045"/>
    <lineage>
        <taxon>Eukaryota</taxon>
        <taxon>Sar</taxon>
        <taxon>Stramenopiles</taxon>
        <taxon>Oomycota</taxon>
        <taxon>Peronosporomycetes</taxon>
        <taxon>Pythiales</taxon>
        <taxon>Pythiaceae</taxon>
        <taxon>Pythium</taxon>
    </lineage>
</organism>
<dbReference type="PANTHER" id="PTHR36575:SF2">
    <property type="entry name" value="CHITIN-BINDING TYPE-4 DOMAIN-CONTAINING PROTEIN-RELATED"/>
    <property type="match status" value="1"/>
</dbReference>
<keyword evidence="4" id="KW-0732">Signal</keyword>
<evidence type="ECO:0000256" key="4">
    <source>
        <dbReference type="SAM" id="SignalP"/>
    </source>
</evidence>